<dbReference type="PROSITE" id="PS50075">
    <property type="entry name" value="CARRIER"/>
    <property type="match status" value="1"/>
</dbReference>
<dbReference type="AlphaFoldDB" id="A0A291Q1B4"/>
<name>A0A291Q1B4_9ACTN</name>
<dbReference type="Gene3D" id="1.10.1200.10">
    <property type="entry name" value="ACP-like"/>
    <property type="match status" value="1"/>
</dbReference>
<organism evidence="2 3">
    <name type="scientific">Streptomyces formicae</name>
    <dbReference type="NCBI Taxonomy" id="1616117"/>
    <lineage>
        <taxon>Bacteria</taxon>
        <taxon>Bacillati</taxon>
        <taxon>Actinomycetota</taxon>
        <taxon>Actinomycetes</taxon>
        <taxon>Kitasatosporales</taxon>
        <taxon>Streptomycetaceae</taxon>
        <taxon>Streptomyces</taxon>
    </lineage>
</organism>
<dbReference type="SUPFAM" id="SSF47336">
    <property type="entry name" value="ACP-like"/>
    <property type="match status" value="1"/>
</dbReference>
<keyword evidence="3" id="KW-1185">Reference proteome</keyword>
<gene>
    <name evidence="2" type="ORF">KY5_0295c</name>
</gene>
<dbReference type="InterPro" id="IPR009081">
    <property type="entry name" value="PP-bd_ACP"/>
</dbReference>
<dbReference type="EMBL" id="CP022685">
    <property type="protein sequence ID" value="ATL25313.1"/>
    <property type="molecule type" value="Genomic_DNA"/>
</dbReference>
<sequence length="83" mass="9289">MSEDVSAVEKDLVAWVENWNEGEVEVAELKADTELTHSGLLDSMALVGLISYLEERSDREFDYSTFEPGDGVSIRGLVEHCLR</sequence>
<protein>
    <recommendedName>
        <fullName evidence="1">Carrier domain-containing protein</fullName>
    </recommendedName>
</protein>
<evidence type="ECO:0000313" key="2">
    <source>
        <dbReference type="EMBL" id="ATL25313.1"/>
    </source>
</evidence>
<dbReference type="RefSeq" id="WP_098240442.1">
    <property type="nucleotide sequence ID" value="NZ_CP022685.1"/>
</dbReference>
<feature type="domain" description="Carrier" evidence="1">
    <location>
        <begin position="3"/>
        <end position="83"/>
    </location>
</feature>
<evidence type="ECO:0000313" key="3">
    <source>
        <dbReference type="Proteomes" id="UP000221011"/>
    </source>
</evidence>
<evidence type="ECO:0000259" key="1">
    <source>
        <dbReference type="PROSITE" id="PS50075"/>
    </source>
</evidence>
<dbReference type="KEGG" id="sfk:KY5_0295c"/>
<reference evidence="2 3" key="1">
    <citation type="submission" date="2017-08" db="EMBL/GenBank/DDBJ databases">
        <title>Complete Genome Sequence of Streptomyces formicae KY5, the formicamycin producer.</title>
        <authorList>
            <person name="Holmes N.A."/>
            <person name="Devine R."/>
            <person name="Qin Z."/>
            <person name="Seipke R.F."/>
            <person name="Wilkinson B."/>
            <person name="Hutchings M.I."/>
        </authorList>
    </citation>
    <scope>NUCLEOTIDE SEQUENCE [LARGE SCALE GENOMIC DNA]</scope>
    <source>
        <strain evidence="2 3">KY5</strain>
    </source>
</reference>
<proteinExistence type="predicted"/>
<accession>A0A291Q1B4</accession>
<dbReference type="InterPro" id="IPR036736">
    <property type="entry name" value="ACP-like_sf"/>
</dbReference>
<dbReference type="Proteomes" id="UP000221011">
    <property type="component" value="Chromosome"/>
</dbReference>